<evidence type="ECO:0000256" key="9">
    <source>
        <dbReference type="ARBA" id="ARBA00032900"/>
    </source>
</evidence>
<dbReference type="RefSeq" id="XP_022662777.1">
    <property type="nucleotide sequence ID" value="XM_022807042.1"/>
</dbReference>
<dbReference type="EnsemblMetazoa" id="XM_022807041">
    <property type="protein sequence ID" value="XP_022662776"/>
    <property type="gene ID" value="LOC111250977"/>
</dbReference>
<dbReference type="InterPro" id="IPR004843">
    <property type="entry name" value="Calcineurin-like_PHP"/>
</dbReference>
<dbReference type="RefSeq" id="XP_022662776.1">
    <property type="nucleotide sequence ID" value="XM_022807041.1"/>
</dbReference>
<dbReference type="KEGG" id="vde:111250977"/>
<dbReference type="PANTHER" id="PTHR43143">
    <property type="entry name" value="METALLOPHOSPHOESTERASE, CALCINEURIN SUPERFAMILY"/>
    <property type="match status" value="1"/>
</dbReference>
<dbReference type="OMA" id="NEPTHET"/>
<evidence type="ECO:0000256" key="5">
    <source>
        <dbReference type="ARBA" id="ARBA00013356"/>
    </source>
</evidence>
<dbReference type="EC" id="3.1.3.16" evidence="4"/>
<dbReference type="CDD" id="cd07395">
    <property type="entry name" value="MPP_CSTP1"/>
    <property type="match status" value="1"/>
</dbReference>
<evidence type="ECO:0000313" key="14">
    <source>
        <dbReference type="Proteomes" id="UP000594260"/>
    </source>
</evidence>
<organism evidence="13 14">
    <name type="scientific">Varroa destructor</name>
    <name type="common">Honeybee mite</name>
    <dbReference type="NCBI Taxonomy" id="109461"/>
    <lineage>
        <taxon>Eukaryota</taxon>
        <taxon>Metazoa</taxon>
        <taxon>Ecdysozoa</taxon>
        <taxon>Arthropoda</taxon>
        <taxon>Chelicerata</taxon>
        <taxon>Arachnida</taxon>
        <taxon>Acari</taxon>
        <taxon>Parasitiformes</taxon>
        <taxon>Mesostigmata</taxon>
        <taxon>Gamasina</taxon>
        <taxon>Dermanyssoidea</taxon>
        <taxon>Varroidae</taxon>
        <taxon>Varroa</taxon>
    </lineage>
</organism>
<dbReference type="OrthoDB" id="45007at2759"/>
<keyword evidence="14" id="KW-1185">Reference proteome</keyword>
<evidence type="ECO:0000256" key="3">
    <source>
        <dbReference type="ARBA" id="ARBA00010567"/>
    </source>
</evidence>
<dbReference type="InterPro" id="IPR041867">
    <property type="entry name" value="MPP_CSTP1"/>
</dbReference>
<evidence type="ECO:0000256" key="2">
    <source>
        <dbReference type="ARBA" id="ARBA00004496"/>
    </source>
</evidence>
<evidence type="ECO:0000313" key="13">
    <source>
        <dbReference type="EnsemblMetazoa" id="XP_022662776"/>
    </source>
</evidence>
<comment type="subcellular location">
    <subcellularLocation>
        <location evidence="2">Cytoplasm</location>
    </subcellularLocation>
</comment>
<dbReference type="GO" id="GO:0004722">
    <property type="term" value="F:protein serine/threonine phosphatase activity"/>
    <property type="evidence" value="ECO:0007669"/>
    <property type="project" value="UniProtKB-EC"/>
</dbReference>
<dbReference type="Gene3D" id="3.60.21.10">
    <property type="match status" value="1"/>
</dbReference>
<comment type="similarity">
    <text evidence="3">Belongs to the metallophosphoesterase superfamily. CPPED1 family.</text>
</comment>
<evidence type="ECO:0000256" key="7">
    <source>
        <dbReference type="ARBA" id="ARBA00022723"/>
    </source>
</evidence>
<dbReference type="AlphaFoldDB" id="A0A7M7K7S7"/>
<sequence length="314" mass="35934">MESVPLRTKDRKALAFDEEKEREWVGPFCFIQAADTQFGMIDSFVNKVDEVSVTWEAEINHTRTAIKAANQMSPKPRFFIVCGDLVDAMPGTMHRLAQEKDWNEIFQDLDNAIPLVCVCGNHDVGNTPTAQTIQDYTKAFGSDDYFTFWCGGVFNIVLNSQFFENGSQVPDLAKEHLAWIDEQLVQAKEKSATHVLIFQHIPFFLREANEEKEYFNLEKQFRRSMLDKFADAGVKAIFCGHYHRNAGGFYRSIEEVITTGVGVALGHNEPPGLRVVCVYQDRLNHKYYPLDQIPRNPELQESWKMNTANPKKLV</sequence>
<dbReference type="InParanoid" id="A0A7M7K7S7"/>
<evidence type="ECO:0000256" key="11">
    <source>
        <dbReference type="ARBA" id="ARBA00048336"/>
    </source>
</evidence>
<dbReference type="GO" id="GO:0005737">
    <property type="term" value="C:cytoplasm"/>
    <property type="evidence" value="ECO:0007669"/>
    <property type="project" value="UniProtKB-SubCell"/>
</dbReference>
<evidence type="ECO:0000256" key="10">
    <source>
        <dbReference type="ARBA" id="ARBA00047761"/>
    </source>
</evidence>
<comment type="catalytic activity">
    <reaction evidence="10">
        <text>O-phospho-L-seryl-[protein] + H2O = L-seryl-[protein] + phosphate</text>
        <dbReference type="Rhea" id="RHEA:20629"/>
        <dbReference type="Rhea" id="RHEA-COMP:9863"/>
        <dbReference type="Rhea" id="RHEA-COMP:11604"/>
        <dbReference type="ChEBI" id="CHEBI:15377"/>
        <dbReference type="ChEBI" id="CHEBI:29999"/>
        <dbReference type="ChEBI" id="CHEBI:43474"/>
        <dbReference type="ChEBI" id="CHEBI:83421"/>
        <dbReference type="EC" id="3.1.3.16"/>
    </reaction>
</comment>
<proteinExistence type="inferred from homology"/>
<evidence type="ECO:0000256" key="8">
    <source>
        <dbReference type="ARBA" id="ARBA00022801"/>
    </source>
</evidence>
<evidence type="ECO:0000259" key="12">
    <source>
        <dbReference type="Pfam" id="PF00149"/>
    </source>
</evidence>
<keyword evidence="6" id="KW-0963">Cytoplasm</keyword>
<name>A0A7M7K7S7_VARDE</name>
<comment type="cofactor">
    <cofactor evidence="1">
        <name>a divalent metal cation</name>
        <dbReference type="ChEBI" id="CHEBI:60240"/>
    </cofactor>
</comment>
<dbReference type="PANTHER" id="PTHR43143:SF1">
    <property type="entry name" value="SERINE_THREONINE-PROTEIN PHOSPHATASE CPPED1"/>
    <property type="match status" value="1"/>
</dbReference>
<dbReference type="EnsemblMetazoa" id="XM_022807043">
    <property type="protein sequence ID" value="XP_022662778"/>
    <property type="gene ID" value="LOC111250977"/>
</dbReference>
<keyword evidence="7" id="KW-0479">Metal-binding</keyword>
<dbReference type="SUPFAM" id="SSF56300">
    <property type="entry name" value="Metallo-dependent phosphatases"/>
    <property type="match status" value="1"/>
</dbReference>
<keyword evidence="8" id="KW-0378">Hydrolase</keyword>
<dbReference type="RefSeq" id="XP_022662778.1">
    <property type="nucleotide sequence ID" value="XM_022807043.1"/>
</dbReference>
<dbReference type="EnsemblMetazoa" id="XM_022807042">
    <property type="protein sequence ID" value="XP_022662777"/>
    <property type="gene ID" value="LOC111250977"/>
</dbReference>
<dbReference type="Pfam" id="PF00149">
    <property type="entry name" value="Metallophos"/>
    <property type="match status" value="1"/>
</dbReference>
<evidence type="ECO:0000256" key="4">
    <source>
        <dbReference type="ARBA" id="ARBA00013081"/>
    </source>
</evidence>
<evidence type="ECO:0000256" key="1">
    <source>
        <dbReference type="ARBA" id="ARBA00001968"/>
    </source>
</evidence>
<accession>A0A7M7K7S7</accession>
<dbReference type="GeneID" id="111250977"/>
<dbReference type="InterPro" id="IPR051918">
    <property type="entry name" value="STPP_CPPED1"/>
</dbReference>
<reference evidence="13" key="1">
    <citation type="submission" date="2021-01" db="UniProtKB">
        <authorList>
            <consortium name="EnsemblMetazoa"/>
        </authorList>
    </citation>
    <scope>IDENTIFICATION</scope>
</reference>
<dbReference type="InterPro" id="IPR029052">
    <property type="entry name" value="Metallo-depent_PP-like"/>
</dbReference>
<feature type="domain" description="Calcineurin-like phosphoesterase" evidence="12">
    <location>
        <begin position="58"/>
        <end position="244"/>
    </location>
</feature>
<evidence type="ECO:0000256" key="6">
    <source>
        <dbReference type="ARBA" id="ARBA00022490"/>
    </source>
</evidence>
<protein>
    <recommendedName>
        <fullName evidence="5">Serine/threonine-protein phosphatase CPPED1</fullName>
        <ecNumber evidence="4">3.1.3.16</ecNumber>
    </recommendedName>
    <alternativeName>
        <fullName evidence="9">Calcineurin-like phosphoesterase domain-containing protein 1</fullName>
    </alternativeName>
</protein>
<dbReference type="Proteomes" id="UP000594260">
    <property type="component" value="Unplaced"/>
</dbReference>
<comment type="catalytic activity">
    <reaction evidence="11">
        <text>O-phospho-L-threonyl-[protein] + H2O = L-threonyl-[protein] + phosphate</text>
        <dbReference type="Rhea" id="RHEA:47004"/>
        <dbReference type="Rhea" id="RHEA-COMP:11060"/>
        <dbReference type="Rhea" id="RHEA-COMP:11605"/>
        <dbReference type="ChEBI" id="CHEBI:15377"/>
        <dbReference type="ChEBI" id="CHEBI:30013"/>
        <dbReference type="ChEBI" id="CHEBI:43474"/>
        <dbReference type="ChEBI" id="CHEBI:61977"/>
        <dbReference type="EC" id="3.1.3.16"/>
    </reaction>
</comment>
<dbReference type="GO" id="GO:0046872">
    <property type="term" value="F:metal ion binding"/>
    <property type="evidence" value="ECO:0007669"/>
    <property type="project" value="UniProtKB-KW"/>
</dbReference>